<accession>A0A7D6DW54</accession>
<evidence type="ECO:0000313" key="3">
    <source>
        <dbReference type="Proteomes" id="UP000510682"/>
    </source>
</evidence>
<dbReference type="EMBL" id="CP059165">
    <property type="protein sequence ID" value="QLL05589.1"/>
    <property type="molecule type" value="Genomic_DNA"/>
</dbReference>
<reference evidence="2 3" key="2">
    <citation type="submission" date="2020-07" db="EMBL/GenBank/DDBJ databases">
        <authorList>
            <person name="Yu X."/>
        </authorList>
    </citation>
    <scope>NUCLEOTIDE SEQUENCE [LARGE SCALE GENOMIC DNA]</scope>
    <source>
        <strain evidence="3">24</strain>
    </source>
</reference>
<proteinExistence type="predicted"/>
<keyword evidence="3" id="KW-1185">Reference proteome</keyword>
<sequence length="51" mass="5261">MDVHGNPDVNAYTPAYGSPVATGEPGRNDSGFSEALKAAGEVPVTRVNTRS</sequence>
<evidence type="ECO:0000313" key="2">
    <source>
        <dbReference type="EMBL" id="QLL05589.1"/>
    </source>
</evidence>
<organism evidence="2 3">
    <name type="scientific">Mycobacterium vicinigordonae</name>
    <dbReference type="NCBI Taxonomy" id="1719132"/>
    <lineage>
        <taxon>Bacteria</taxon>
        <taxon>Bacillati</taxon>
        <taxon>Actinomycetota</taxon>
        <taxon>Actinomycetes</taxon>
        <taxon>Mycobacteriales</taxon>
        <taxon>Mycobacteriaceae</taxon>
        <taxon>Mycobacterium</taxon>
    </lineage>
</organism>
<evidence type="ECO:0000256" key="1">
    <source>
        <dbReference type="SAM" id="MobiDB-lite"/>
    </source>
</evidence>
<protein>
    <submittedName>
        <fullName evidence="2">Uncharacterized protein</fullName>
    </submittedName>
</protein>
<reference evidence="3" key="3">
    <citation type="submission" date="2023-07" db="EMBL/GenBank/DDBJ databases">
        <title>Description of Mycobacterium gordonae subsp. intergordonae subsp.nov. and Mycobacterium gordonae subsp. gordonae subsp. nov.</title>
        <authorList>
            <person name="Huang H."/>
        </authorList>
    </citation>
    <scope>NUCLEOTIDE SEQUENCE [LARGE SCALE GENOMIC DNA]</scope>
    <source>
        <strain evidence="3">24</strain>
    </source>
</reference>
<dbReference type="KEGG" id="mgor:H0P51_17285"/>
<dbReference type="RefSeq" id="WP_180914000.1">
    <property type="nucleotide sequence ID" value="NZ_CP059165.1"/>
</dbReference>
<reference evidence="3" key="1">
    <citation type="submission" date="2020-07" db="EMBL/GenBank/DDBJ databases">
        <title>Description of Mycobacterium gordonae subsp. intergordonae subsp.nov. and Mycobacterium gordonae subsp. gordonae subsp. nov.</title>
        <authorList>
            <person name="Yu X."/>
        </authorList>
    </citation>
    <scope>NUCLEOTIDE SEQUENCE [LARGE SCALE GENOMIC DNA]</scope>
    <source>
        <strain evidence="3">24</strain>
    </source>
</reference>
<gene>
    <name evidence="2" type="ORF">H0P51_17285</name>
</gene>
<feature type="region of interest" description="Disordered" evidence="1">
    <location>
        <begin position="1"/>
        <end position="31"/>
    </location>
</feature>
<dbReference type="Proteomes" id="UP000510682">
    <property type="component" value="Chromosome"/>
</dbReference>
<name>A0A7D6DW54_9MYCO</name>
<dbReference type="AlphaFoldDB" id="A0A7D6DW54"/>